<keyword evidence="1" id="KW-0472">Membrane</keyword>
<dbReference type="Gene3D" id="6.10.340.10">
    <property type="match status" value="1"/>
</dbReference>
<protein>
    <recommendedName>
        <fullName evidence="2">HAMP domain-containing protein</fullName>
    </recommendedName>
</protein>
<dbReference type="EMBL" id="BAABRI010000019">
    <property type="protein sequence ID" value="GAA5483927.1"/>
    <property type="molecule type" value="Genomic_DNA"/>
</dbReference>
<name>A0ABP9UR62_9BACT</name>
<proteinExistence type="predicted"/>
<comment type="caution">
    <text evidence="3">The sequence shown here is derived from an EMBL/GenBank/DDBJ whole genome shotgun (WGS) entry which is preliminary data.</text>
</comment>
<evidence type="ECO:0000313" key="3">
    <source>
        <dbReference type="EMBL" id="GAA5483927.1"/>
    </source>
</evidence>
<evidence type="ECO:0000313" key="4">
    <source>
        <dbReference type="Proteomes" id="UP001476282"/>
    </source>
</evidence>
<feature type="domain" description="HAMP" evidence="2">
    <location>
        <begin position="70"/>
        <end position="122"/>
    </location>
</feature>
<dbReference type="InterPro" id="IPR003660">
    <property type="entry name" value="HAMP_dom"/>
</dbReference>
<dbReference type="Proteomes" id="UP001476282">
    <property type="component" value="Unassembled WGS sequence"/>
</dbReference>
<dbReference type="PROSITE" id="PS50885">
    <property type="entry name" value="HAMP"/>
    <property type="match status" value="1"/>
</dbReference>
<evidence type="ECO:0000259" key="2">
    <source>
        <dbReference type="PROSITE" id="PS50885"/>
    </source>
</evidence>
<sequence length="182" mass="20379">MSGYPLRSTLDQSMLRWTFGAVFAGMVVYSLAEYFIERPEDGLTFLTHHLLHVLVIGVVVWLALVFVIRRAVVEPASRIFVHLRRVASGRLEYLDCEVRSREVGDVVASINALVGTLKRVTEPDSASRAMDRVRELREILKQNSDKLGDDTVPAMRMLTRLEGELLEVLQETGAGPSSNLEP</sequence>
<keyword evidence="4" id="KW-1185">Reference proteome</keyword>
<feature type="transmembrane region" description="Helical" evidence="1">
    <location>
        <begin position="48"/>
        <end position="68"/>
    </location>
</feature>
<reference evidence="3 4" key="1">
    <citation type="submission" date="2024-02" db="EMBL/GenBank/DDBJ databases">
        <title>Haloferula sargassicola NBRC 104335.</title>
        <authorList>
            <person name="Ichikawa N."/>
            <person name="Katano-Makiyama Y."/>
            <person name="Hidaka K."/>
        </authorList>
    </citation>
    <scope>NUCLEOTIDE SEQUENCE [LARGE SCALE GENOMIC DNA]</scope>
    <source>
        <strain evidence="3 4">NBRC 104335</strain>
    </source>
</reference>
<gene>
    <name evidence="3" type="ORF">Hsar01_03164</name>
</gene>
<evidence type="ECO:0000256" key="1">
    <source>
        <dbReference type="SAM" id="Phobius"/>
    </source>
</evidence>
<keyword evidence="1" id="KW-0812">Transmembrane</keyword>
<feature type="transmembrane region" description="Helical" evidence="1">
    <location>
        <begin position="17"/>
        <end position="36"/>
    </location>
</feature>
<organism evidence="3 4">
    <name type="scientific">Haloferula sargassicola</name>
    <dbReference type="NCBI Taxonomy" id="490096"/>
    <lineage>
        <taxon>Bacteria</taxon>
        <taxon>Pseudomonadati</taxon>
        <taxon>Verrucomicrobiota</taxon>
        <taxon>Verrucomicrobiia</taxon>
        <taxon>Verrucomicrobiales</taxon>
        <taxon>Verrucomicrobiaceae</taxon>
        <taxon>Haloferula</taxon>
    </lineage>
</organism>
<keyword evidence="1" id="KW-1133">Transmembrane helix</keyword>
<accession>A0ABP9UR62</accession>